<evidence type="ECO:0000259" key="9">
    <source>
        <dbReference type="PROSITE" id="PS51755"/>
    </source>
</evidence>
<evidence type="ECO:0000256" key="3">
    <source>
        <dbReference type="ARBA" id="ARBA00023015"/>
    </source>
</evidence>
<keyword evidence="1 6" id="KW-0597">Phosphoprotein</keyword>
<dbReference type="SMART" id="SM00448">
    <property type="entry name" value="REC"/>
    <property type="match status" value="1"/>
</dbReference>
<keyword evidence="5" id="KW-0804">Transcription</keyword>
<feature type="DNA-binding region" description="OmpR/PhoB-type" evidence="7">
    <location>
        <begin position="126"/>
        <end position="225"/>
    </location>
</feature>
<evidence type="ECO:0000256" key="2">
    <source>
        <dbReference type="ARBA" id="ARBA00023012"/>
    </source>
</evidence>
<dbReference type="SMART" id="SM00862">
    <property type="entry name" value="Trans_reg_C"/>
    <property type="match status" value="1"/>
</dbReference>
<keyword evidence="2" id="KW-0902">Two-component regulatory system</keyword>
<dbReference type="InterPro" id="IPR001867">
    <property type="entry name" value="OmpR/PhoB-type_DNA-bd"/>
</dbReference>
<sequence>MSTILLVDDEPQILEILSSYLQKDGFHVVTASSGSEALELANSLDPACIILDLMLPDLNGEEVCSQIRKRSRVPILMLTAKSKESDRVHGLEIGADDYLVKPFSPRELVARVRAILRRAGDYQSLTDQVQIGDLLIFMSDKRVKKKDVLLELTPNEYRLLTTFVRYPGRTWSREDLVAEVLGYDFDGYDRTIDTHVKNLRQKIEDDPKCPVYIKTVYGFGYRFENPEAERGLR</sequence>
<name>A0ABX7FV09_BRECH</name>
<accession>A0ABX7FV09</accession>
<protein>
    <submittedName>
        <fullName evidence="10">Response regulator transcription factor</fullName>
    </submittedName>
</protein>
<dbReference type="InterPro" id="IPR036388">
    <property type="entry name" value="WH-like_DNA-bd_sf"/>
</dbReference>
<feature type="modified residue" description="4-aspartylphosphate" evidence="6">
    <location>
        <position position="52"/>
    </location>
</feature>
<feature type="domain" description="Response regulatory" evidence="8">
    <location>
        <begin position="3"/>
        <end position="116"/>
    </location>
</feature>
<reference evidence="10 11" key="1">
    <citation type="submission" date="2021-01" db="EMBL/GenBank/DDBJ databases">
        <title>Identification of strong promoters based on the transcriptome of Brevibacillus choshinensis.</title>
        <authorList>
            <person name="Yao D."/>
            <person name="Zhang K."/>
            <person name="Wu J."/>
        </authorList>
    </citation>
    <scope>NUCLEOTIDE SEQUENCE [LARGE SCALE GENOMIC DNA]</scope>
    <source>
        <strain evidence="10 11">HPD31-SP3</strain>
    </source>
</reference>
<dbReference type="InterPro" id="IPR011006">
    <property type="entry name" value="CheY-like_superfamily"/>
</dbReference>
<dbReference type="SUPFAM" id="SSF46894">
    <property type="entry name" value="C-terminal effector domain of the bipartite response regulators"/>
    <property type="match status" value="1"/>
</dbReference>
<dbReference type="Pfam" id="PF00072">
    <property type="entry name" value="Response_reg"/>
    <property type="match status" value="1"/>
</dbReference>
<evidence type="ECO:0000256" key="5">
    <source>
        <dbReference type="ARBA" id="ARBA00023163"/>
    </source>
</evidence>
<evidence type="ECO:0000256" key="7">
    <source>
        <dbReference type="PROSITE-ProRule" id="PRU01091"/>
    </source>
</evidence>
<dbReference type="Pfam" id="PF00486">
    <property type="entry name" value="Trans_reg_C"/>
    <property type="match status" value="1"/>
</dbReference>
<evidence type="ECO:0000256" key="6">
    <source>
        <dbReference type="PROSITE-ProRule" id="PRU00169"/>
    </source>
</evidence>
<dbReference type="PANTHER" id="PTHR48111:SF73">
    <property type="entry name" value="ALKALINE PHOSPHATASE SYNTHESIS TRANSCRIPTIONAL REGULATORY PROTEIN PHOP"/>
    <property type="match status" value="1"/>
</dbReference>
<evidence type="ECO:0000256" key="1">
    <source>
        <dbReference type="ARBA" id="ARBA00022553"/>
    </source>
</evidence>
<evidence type="ECO:0000313" key="11">
    <source>
        <dbReference type="Proteomes" id="UP000596248"/>
    </source>
</evidence>
<dbReference type="EMBL" id="CP069127">
    <property type="protein sequence ID" value="QRG70063.1"/>
    <property type="molecule type" value="Genomic_DNA"/>
</dbReference>
<dbReference type="SUPFAM" id="SSF52172">
    <property type="entry name" value="CheY-like"/>
    <property type="match status" value="1"/>
</dbReference>
<feature type="domain" description="OmpR/PhoB-type" evidence="9">
    <location>
        <begin position="126"/>
        <end position="225"/>
    </location>
</feature>
<organism evidence="10 11">
    <name type="scientific">Brevibacillus choshinensis</name>
    <dbReference type="NCBI Taxonomy" id="54911"/>
    <lineage>
        <taxon>Bacteria</taxon>
        <taxon>Bacillati</taxon>
        <taxon>Bacillota</taxon>
        <taxon>Bacilli</taxon>
        <taxon>Bacillales</taxon>
        <taxon>Paenibacillaceae</taxon>
        <taxon>Brevibacillus</taxon>
    </lineage>
</organism>
<dbReference type="Gene3D" id="3.40.50.2300">
    <property type="match status" value="1"/>
</dbReference>
<dbReference type="PROSITE" id="PS50110">
    <property type="entry name" value="RESPONSE_REGULATORY"/>
    <property type="match status" value="1"/>
</dbReference>
<gene>
    <name evidence="10" type="ORF">JNE38_13640</name>
</gene>
<dbReference type="Gene3D" id="1.10.10.10">
    <property type="entry name" value="Winged helix-like DNA-binding domain superfamily/Winged helix DNA-binding domain"/>
    <property type="match status" value="1"/>
</dbReference>
<dbReference type="InterPro" id="IPR016032">
    <property type="entry name" value="Sig_transdc_resp-reg_C-effctor"/>
</dbReference>
<dbReference type="RefSeq" id="WP_203357037.1">
    <property type="nucleotide sequence ID" value="NZ_CP069127.1"/>
</dbReference>
<keyword evidence="11" id="KW-1185">Reference proteome</keyword>
<dbReference type="PANTHER" id="PTHR48111">
    <property type="entry name" value="REGULATOR OF RPOS"/>
    <property type="match status" value="1"/>
</dbReference>
<evidence type="ECO:0000256" key="4">
    <source>
        <dbReference type="ARBA" id="ARBA00023125"/>
    </source>
</evidence>
<dbReference type="InterPro" id="IPR001789">
    <property type="entry name" value="Sig_transdc_resp-reg_receiver"/>
</dbReference>
<evidence type="ECO:0000259" key="8">
    <source>
        <dbReference type="PROSITE" id="PS50110"/>
    </source>
</evidence>
<dbReference type="PROSITE" id="PS51755">
    <property type="entry name" value="OMPR_PHOB"/>
    <property type="match status" value="1"/>
</dbReference>
<keyword evidence="4 7" id="KW-0238">DNA-binding</keyword>
<evidence type="ECO:0000313" key="10">
    <source>
        <dbReference type="EMBL" id="QRG70063.1"/>
    </source>
</evidence>
<keyword evidence="3" id="KW-0805">Transcription regulation</keyword>
<dbReference type="InterPro" id="IPR039420">
    <property type="entry name" value="WalR-like"/>
</dbReference>
<dbReference type="Proteomes" id="UP000596248">
    <property type="component" value="Chromosome"/>
</dbReference>
<dbReference type="Gene3D" id="6.10.250.690">
    <property type="match status" value="1"/>
</dbReference>
<dbReference type="CDD" id="cd00383">
    <property type="entry name" value="trans_reg_C"/>
    <property type="match status" value="1"/>
</dbReference>
<proteinExistence type="predicted"/>